<evidence type="ECO:0000313" key="3">
    <source>
        <dbReference type="Proteomes" id="UP000284706"/>
    </source>
</evidence>
<organism evidence="2 3">
    <name type="scientific">Gymnopilus dilepis</name>
    <dbReference type="NCBI Taxonomy" id="231916"/>
    <lineage>
        <taxon>Eukaryota</taxon>
        <taxon>Fungi</taxon>
        <taxon>Dikarya</taxon>
        <taxon>Basidiomycota</taxon>
        <taxon>Agaricomycotina</taxon>
        <taxon>Agaricomycetes</taxon>
        <taxon>Agaricomycetidae</taxon>
        <taxon>Agaricales</taxon>
        <taxon>Agaricineae</taxon>
        <taxon>Hymenogastraceae</taxon>
        <taxon>Gymnopilus</taxon>
    </lineage>
</organism>
<dbReference type="InParanoid" id="A0A409Y0T1"/>
<reference evidence="2 3" key="1">
    <citation type="journal article" date="2018" name="Evol. Lett.">
        <title>Horizontal gene cluster transfer increased hallucinogenic mushroom diversity.</title>
        <authorList>
            <person name="Reynolds H.T."/>
            <person name="Vijayakumar V."/>
            <person name="Gluck-Thaler E."/>
            <person name="Korotkin H.B."/>
            <person name="Matheny P.B."/>
            <person name="Slot J.C."/>
        </authorList>
    </citation>
    <scope>NUCLEOTIDE SEQUENCE [LARGE SCALE GENOMIC DNA]</scope>
    <source>
        <strain evidence="2 3">SRW20</strain>
    </source>
</reference>
<proteinExistence type="predicted"/>
<gene>
    <name evidence="2" type="ORF">CVT26_010690</name>
</gene>
<feature type="region of interest" description="Disordered" evidence="1">
    <location>
        <begin position="1"/>
        <end position="69"/>
    </location>
</feature>
<sequence>MAPTMVSPFKNKVGRDGLSKQQRYLSNPENYRKVLERNRERNKKMRQRKKEAASSPDSENTKGQRARRTGKDLTLRYQTFLNLVFNATMLGGWAVTYLETTSLTDFRDLPEDIAREEKRLTDLMDDGRRLLRVLSRDVDRHQVMWDKVLDQILGLYGIYKQIGVGKQKLRTAEDLRALDELDDDLARLEALEREEEDMEREGEEEDPEQRWHPLSGIELPFLSDSDD</sequence>
<name>A0A409Y0T1_9AGAR</name>
<evidence type="ECO:0000256" key="1">
    <source>
        <dbReference type="SAM" id="MobiDB-lite"/>
    </source>
</evidence>
<accession>A0A409Y0T1</accession>
<feature type="compositionally biased region" description="Acidic residues" evidence="1">
    <location>
        <begin position="192"/>
        <end position="207"/>
    </location>
</feature>
<dbReference type="Proteomes" id="UP000284706">
    <property type="component" value="Unassembled WGS sequence"/>
</dbReference>
<feature type="compositionally biased region" description="Basic residues" evidence="1">
    <location>
        <begin position="40"/>
        <end position="49"/>
    </location>
</feature>
<comment type="caution">
    <text evidence="2">The sequence shown here is derived from an EMBL/GenBank/DDBJ whole genome shotgun (WGS) entry which is preliminary data.</text>
</comment>
<dbReference type="AlphaFoldDB" id="A0A409Y0T1"/>
<feature type="region of interest" description="Disordered" evidence="1">
    <location>
        <begin position="192"/>
        <end position="227"/>
    </location>
</feature>
<protein>
    <submittedName>
        <fullName evidence="2">Uncharacterized protein</fullName>
    </submittedName>
</protein>
<feature type="compositionally biased region" description="Polar residues" evidence="1">
    <location>
        <begin position="19"/>
        <end position="29"/>
    </location>
</feature>
<feature type="compositionally biased region" description="Basic and acidic residues" evidence="1">
    <location>
        <begin position="30"/>
        <end position="39"/>
    </location>
</feature>
<dbReference type="EMBL" id="NHYE01001345">
    <property type="protein sequence ID" value="PPQ96626.1"/>
    <property type="molecule type" value="Genomic_DNA"/>
</dbReference>
<evidence type="ECO:0000313" key="2">
    <source>
        <dbReference type="EMBL" id="PPQ96626.1"/>
    </source>
</evidence>
<keyword evidence="3" id="KW-1185">Reference proteome</keyword>